<evidence type="ECO:0000256" key="1">
    <source>
        <dbReference type="SAM" id="Coils"/>
    </source>
</evidence>
<comment type="caution">
    <text evidence="3">The sequence shown here is derived from an EMBL/GenBank/DDBJ whole genome shotgun (WGS) entry which is preliminary data.</text>
</comment>
<sequence length="377" mass="39366">MLDFIKNAVNTLAGPMATAADFAGDKLGLPPLLTNSIKAVAGAVTGNVMLAASGAMGVVSELQKNPAAQTEFYPCSDMMRAQQGYASPAQTSSAAASSTGTLEPSVLEYREALKTIAANYGLLDTLCGKQNGKFDIATLQAASHHPNLSPELRSAAHFLLGHPEYRNMVDTAGEGGRVDGTISQKDVQKALKKVNDDIAQYGVRQPSTPAPSVPAPAPAPSTPPAGTCPPPAGTCPPPAGTCPPPGQPSTPVQGTPVPTPPPSTGGSGSGVSDIINNPNMSMEEKLQAILMMITRDTDEEILGVMQEMANVRGERASLGTGQTDPSRAAKLETSMEQLNLRLQKLMEKRKQMFDLMSTISSKFNEMAKVAIQNLGRA</sequence>
<gene>
    <name evidence="3" type="ORF">SYV04_18490</name>
</gene>
<evidence type="ECO:0000256" key="2">
    <source>
        <dbReference type="SAM" id="MobiDB-lite"/>
    </source>
</evidence>
<reference evidence="3 4" key="1">
    <citation type="submission" date="2023-12" db="EMBL/GenBank/DDBJ databases">
        <title>the genome sequence of Hyalangium sp. s54d21.</title>
        <authorList>
            <person name="Zhang X."/>
        </authorList>
    </citation>
    <scope>NUCLEOTIDE SEQUENCE [LARGE SCALE GENOMIC DNA]</scope>
    <source>
        <strain evidence="4">s54d21</strain>
    </source>
</reference>
<dbReference type="RefSeq" id="WP_321547146.1">
    <property type="nucleotide sequence ID" value="NZ_JAXIVS010000006.1"/>
</dbReference>
<feature type="region of interest" description="Disordered" evidence="2">
    <location>
        <begin position="202"/>
        <end position="277"/>
    </location>
</feature>
<feature type="coiled-coil region" evidence="1">
    <location>
        <begin position="328"/>
        <end position="355"/>
    </location>
</feature>
<keyword evidence="4" id="KW-1185">Reference proteome</keyword>
<feature type="compositionally biased region" description="Pro residues" evidence="2">
    <location>
        <begin position="208"/>
        <end position="248"/>
    </location>
</feature>
<accession>A0ABU5H6M6</accession>
<keyword evidence="1" id="KW-0175">Coiled coil</keyword>
<protein>
    <submittedName>
        <fullName evidence="3">Uncharacterized protein</fullName>
    </submittedName>
</protein>
<name>A0ABU5H6M6_9BACT</name>
<evidence type="ECO:0000313" key="4">
    <source>
        <dbReference type="Proteomes" id="UP001291309"/>
    </source>
</evidence>
<organism evidence="3 4">
    <name type="scientific">Hyalangium rubrum</name>
    <dbReference type="NCBI Taxonomy" id="3103134"/>
    <lineage>
        <taxon>Bacteria</taxon>
        <taxon>Pseudomonadati</taxon>
        <taxon>Myxococcota</taxon>
        <taxon>Myxococcia</taxon>
        <taxon>Myxococcales</taxon>
        <taxon>Cystobacterineae</taxon>
        <taxon>Archangiaceae</taxon>
        <taxon>Hyalangium</taxon>
    </lineage>
</organism>
<proteinExistence type="predicted"/>
<dbReference type="Proteomes" id="UP001291309">
    <property type="component" value="Unassembled WGS sequence"/>
</dbReference>
<dbReference type="EMBL" id="JAXIVS010000006">
    <property type="protein sequence ID" value="MDY7228417.1"/>
    <property type="molecule type" value="Genomic_DNA"/>
</dbReference>
<evidence type="ECO:0000313" key="3">
    <source>
        <dbReference type="EMBL" id="MDY7228417.1"/>
    </source>
</evidence>